<name>A0ACC0UFZ4_9AGAM</name>
<protein>
    <submittedName>
        <fullName evidence="1">Uncharacterized protein</fullName>
    </submittedName>
</protein>
<gene>
    <name evidence="1" type="ORF">F5148DRAFT_977431</name>
</gene>
<proteinExistence type="predicted"/>
<sequence>TLDPNCTSNRDAVQEAATEILGHAVKSCAHSPFCGFPSPDFRMVSQRPAVGMGEDAIVMYDLKKATRLYVVECQSRRLWRAAFRQTAGVW</sequence>
<accession>A0ACC0UFZ4</accession>
<keyword evidence="2" id="KW-1185">Reference proteome</keyword>
<organism evidence="1 2">
    <name type="scientific">Russula earlei</name>
    <dbReference type="NCBI Taxonomy" id="71964"/>
    <lineage>
        <taxon>Eukaryota</taxon>
        <taxon>Fungi</taxon>
        <taxon>Dikarya</taxon>
        <taxon>Basidiomycota</taxon>
        <taxon>Agaricomycotina</taxon>
        <taxon>Agaricomycetes</taxon>
        <taxon>Russulales</taxon>
        <taxon>Russulaceae</taxon>
        <taxon>Russula</taxon>
    </lineage>
</organism>
<comment type="caution">
    <text evidence="1">The sequence shown here is derived from an EMBL/GenBank/DDBJ whole genome shotgun (WGS) entry which is preliminary data.</text>
</comment>
<reference evidence="1" key="1">
    <citation type="submission" date="2021-03" db="EMBL/GenBank/DDBJ databases">
        <title>Evolutionary priming and transition to the ectomycorrhizal habit in an iconic lineage of mushroom-forming fungi: is preadaptation a requirement?</title>
        <authorList>
            <consortium name="DOE Joint Genome Institute"/>
            <person name="Looney B.P."/>
            <person name="Miyauchi S."/>
            <person name="Morin E."/>
            <person name="Drula E."/>
            <person name="Courty P.E."/>
            <person name="Chicoki N."/>
            <person name="Fauchery L."/>
            <person name="Kohler A."/>
            <person name="Kuo A."/>
            <person name="LaButti K."/>
            <person name="Pangilinan J."/>
            <person name="Lipzen A."/>
            <person name="Riley R."/>
            <person name="Andreopoulos W."/>
            <person name="He G."/>
            <person name="Johnson J."/>
            <person name="Barry K.W."/>
            <person name="Grigoriev I.V."/>
            <person name="Nagy L."/>
            <person name="Hibbett D."/>
            <person name="Henrissat B."/>
            <person name="Matheny P.B."/>
            <person name="Labbe J."/>
            <person name="Martin A.F."/>
        </authorList>
    </citation>
    <scope>NUCLEOTIDE SEQUENCE</scope>
    <source>
        <strain evidence="1">BPL698</strain>
    </source>
</reference>
<evidence type="ECO:0000313" key="1">
    <source>
        <dbReference type="EMBL" id="KAI9509984.1"/>
    </source>
</evidence>
<dbReference type="EMBL" id="JAGFNK010000051">
    <property type="protein sequence ID" value="KAI9509984.1"/>
    <property type="molecule type" value="Genomic_DNA"/>
</dbReference>
<feature type="non-terminal residue" evidence="1">
    <location>
        <position position="1"/>
    </location>
</feature>
<dbReference type="Proteomes" id="UP001207468">
    <property type="component" value="Unassembled WGS sequence"/>
</dbReference>
<evidence type="ECO:0000313" key="2">
    <source>
        <dbReference type="Proteomes" id="UP001207468"/>
    </source>
</evidence>